<dbReference type="Gene3D" id="1.20.1250.20">
    <property type="entry name" value="MFS general substrate transporter like domains"/>
    <property type="match status" value="2"/>
</dbReference>
<feature type="transmembrane region" description="Helical" evidence="4">
    <location>
        <begin position="434"/>
        <end position="454"/>
    </location>
</feature>
<feature type="transmembrane region" description="Helical" evidence="4">
    <location>
        <begin position="219"/>
        <end position="239"/>
    </location>
</feature>
<dbReference type="InterPro" id="IPR036259">
    <property type="entry name" value="MFS_trans_sf"/>
</dbReference>
<feature type="domain" description="Major facilitator superfamily (MFS) profile" evidence="5">
    <location>
        <begin position="147"/>
        <end position="552"/>
    </location>
</feature>
<dbReference type="InterPro" id="IPR050327">
    <property type="entry name" value="Proton-linked_MCT"/>
</dbReference>
<dbReference type="CDD" id="cd17353">
    <property type="entry name" value="MFS_OFA_like"/>
    <property type="match status" value="1"/>
</dbReference>
<keyword evidence="3 4" id="KW-0472">Membrane</keyword>
<accession>A0A1H3XFG5</accession>
<dbReference type="GO" id="GO:0022857">
    <property type="term" value="F:transmembrane transporter activity"/>
    <property type="evidence" value="ECO:0007669"/>
    <property type="project" value="InterPro"/>
</dbReference>
<dbReference type="AlphaFoldDB" id="A0A1H3XFG5"/>
<proteinExistence type="predicted"/>
<evidence type="ECO:0000256" key="2">
    <source>
        <dbReference type="ARBA" id="ARBA00022989"/>
    </source>
</evidence>
<dbReference type="InterPro" id="IPR011701">
    <property type="entry name" value="MFS"/>
</dbReference>
<protein>
    <submittedName>
        <fullName evidence="6">Nitrate/nitrite transporter NarK</fullName>
    </submittedName>
</protein>
<feature type="transmembrane region" description="Helical" evidence="4">
    <location>
        <begin position="528"/>
        <end position="547"/>
    </location>
</feature>
<gene>
    <name evidence="6" type="ORF">SAMN05660420_00925</name>
</gene>
<feature type="transmembrane region" description="Helical" evidence="4">
    <location>
        <begin position="149"/>
        <end position="171"/>
    </location>
</feature>
<organism evidence="6 7">
    <name type="scientific">Desulfuromusa kysingii</name>
    <dbReference type="NCBI Taxonomy" id="37625"/>
    <lineage>
        <taxon>Bacteria</taxon>
        <taxon>Pseudomonadati</taxon>
        <taxon>Thermodesulfobacteriota</taxon>
        <taxon>Desulfuromonadia</taxon>
        <taxon>Desulfuromonadales</taxon>
        <taxon>Geopsychrobacteraceae</taxon>
        <taxon>Desulfuromusa</taxon>
    </lineage>
</organism>
<keyword evidence="1 4" id="KW-0812">Transmembrane</keyword>
<evidence type="ECO:0000313" key="6">
    <source>
        <dbReference type="EMBL" id="SDZ97352.1"/>
    </source>
</evidence>
<feature type="transmembrane region" description="Helical" evidence="4">
    <location>
        <begin position="191"/>
        <end position="212"/>
    </location>
</feature>
<dbReference type="PROSITE" id="PS50850">
    <property type="entry name" value="MFS"/>
    <property type="match status" value="1"/>
</dbReference>
<keyword evidence="2 4" id="KW-1133">Transmembrane helix</keyword>
<dbReference type="PANTHER" id="PTHR11360">
    <property type="entry name" value="MONOCARBOXYLATE TRANSPORTER"/>
    <property type="match status" value="1"/>
</dbReference>
<evidence type="ECO:0000256" key="1">
    <source>
        <dbReference type="ARBA" id="ARBA00022692"/>
    </source>
</evidence>
<feature type="transmembrane region" description="Helical" evidence="4">
    <location>
        <begin position="371"/>
        <end position="391"/>
    </location>
</feature>
<dbReference type="EMBL" id="FNQN01000002">
    <property type="protein sequence ID" value="SDZ97352.1"/>
    <property type="molecule type" value="Genomic_DNA"/>
</dbReference>
<feature type="transmembrane region" description="Helical" evidence="4">
    <location>
        <begin position="314"/>
        <end position="333"/>
    </location>
</feature>
<feature type="transmembrane region" description="Helical" evidence="4">
    <location>
        <begin position="497"/>
        <end position="516"/>
    </location>
</feature>
<dbReference type="SUPFAM" id="SSF103473">
    <property type="entry name" value="MFS general substrate transporter"/>
    <property type="match status" value="1"/>
</dbReference>
<name>A0A1H3XFG5_9BACT</name>
<evidence type="ECO:0000256" key="4">
    <source>
        <dbReference type="SAM" id="Phobius"/>
    </source>
</evidence>
<evidence type="ECO:0000256" key="3">
    <source>
        <dbReference type="ARBA" id="ARBA00023136"/>
    </source>
</evidence>
<dbReference type="InterPro" id="IPR020846">
    <property type="entry name" value="MFS_dom"/>
</dbReference>
<evidence type="ECO:0000313" key="7">
    <source>
        <dbReference type="Proteomes" id="UP000199409"/>
    </source>
</evidence>
<sequence>MAICPYFDQDERFCDVGEDYISPYDVVAMSHFCSSRYRECEKFDLLARRYPEVLVQTDSRIKSLQQPAVLSPVSAAVSPRVSSSVNTVPLKIKFNNRWPLSHRLAHMISRRDPIQYHSANVAEVDSLTAELPTKERKSMQPQKIKNRGLQVVLAGTGINLALGILYTWSIFKSAIVDSIATGGPGAFTWDAASINDPYAVACLAFAGAMILAGKCQDKFGPQVTCAIGGLLVGAGFIWISQTTNYWAWVVGFGMLAGTGIGFGYSAATPPALKWFSPAKTGLIAGIVVSGFGLASVYIAPLARYLLAEVGLQQSMMYFGIAFAVVVTGLGMLVSNPPADFVADPQQKTVSKAVTAAVIDLKPSQLFTNGKFYTLWLCFFIGSGAGLMVIGSAKGLAKASMGEMAFLVVVIMSIGNAAGRLIAGVVSDKIGRATTLCIVLVFQACMMFAAIPILGSDGSSPILVALLVTAMVFNYGTNLSLFPSFAKDYWGMKNFGMNYGLLFSAWGIGAFVLVRVSEMLKVKTGSMESSFIVAGVLLLVGAMMSMSLRPKKVAVPAKESVFVEEEELVLQKVQD</sequence>
<evidence type="ECO:0000259" key="5">
    <source>
        <dbReference type="PROSITE" id="PS50850"/>
    </source>
</evidence>
<feature type="transmembrane region" description="Helical" evidence="4">
    <location>
        <begin position="245"/>
        <end position="268"/>
    </location>
</feature>
<reference evidence="6 7" key="1">
    <citation type="submission" date="2016-10" db="EMBL/GenBank/DDBJ databases">
        <authorList>
            <person name="de Groot N.N."/>
        </authorList>
    </citation>
    <scope>NUCLEOTIDE SEQUENCE [LARGE SCALE GENOMIC DNA]</scope>
    <source>
        <strain evidence="6 7">DSM 7343</strain>
    </source>
</reference>
<dbReference type="PANTHER" id="PTHR11360:SF304">
    <property type="entry name" value="MFS DOMAIN-CONTAINING PROTEIN"/>
    <property type="match status" value="1"/>
</dbReference>
<dbReference type="Proteomes" id="UP000199409">
    <property type="component" value="Unassembled WGS sequence"/>
</dbReference>
<dbReference type="Pfam" id="PF07690">
    <property type="entry name" value="MFS_1"/>
    <property type="match status" value="1"/>
</dbReference>
<feature type="transmembrane region" description="Helical" evidence="4">
    <location>
        <begin position="280"/>
        <end position="302"/>
    </location>
</feature>
<feature type="transmembrane region" description="Helical" evidence="4">
    <location>
        <begin position="460"/>
        <end position="485"/>
    </location>
</feature>
<dbReference type="STRING" id="37625.SAMN05660420_00925"/>
<keyword evidence="7" id="KW-1185">Reference proteome</keyword>
<feature type="transmembrane region" description="Helical" evidence="4">
    <location>
        <begin position="403"/>
        <end position="422"/>
    </location>
</feature>